<evidence type="ECO:0000256" key="5">
    <source>
        <dbReference type="ARBA" id="ARBA00023136"/>
    </source>
</evidence>
<keyword evidence="5 6" id="KW-0472">Membrane</keyword>
<dbReference type="InterPro" id="IPR017039">
    <property type="entry name" value="Virul_fac_BrkB"/>
</dbReference>
<feature type="transmembrane region" description="Helical" evidence="6">
    <location>
        <begin position="164"/>
        <end position="185"/>
    </location>
</feature>
<evidence type="ECO:0000256" key="6">
    <source>
        <dbReference type="SAM" id="Phobius"/>
    </source>
</evidence>
<gene>
    <name evidence="7" type="ORF">LCGC14_2449160</name>
</gene>
<evidence type="ECO:0000313" key="7">
    <source>
        <dbReference type="EMBL" id="KKL21067.1"/>
    </source>
</evidence>
<feature type="transmembrane region" description="Helical" evidence="6">
    <location>
        <begin position="206"/>
        <end position="226"/>
    </location>
</feature>
<dbReference type="PANTHER" id="PTHR30213:SF1">
    <property type="entry name" value="INNER MEMBRANE PROTEIN YHJD"/>
    <property type="match status" value="1"/>
</dbReference>
<feature type="transmembrane region" description="Helical" evidence="6">
    <location>
        <begin position="34"/>
        <end position="55"/>
    </location>
</feature>
<keyword evidence="4 6" id="KW-1133">Transmembrane helix</keyword>
<evidence type="ECO:0000256" key="4">
    <source>
        <dbReference type="ARBA" id="ARBA00022989"/>
    </source>
</evidence>
<dbReference type="Pfam" id="PF03631">
    <property type="entry name" value="Virul_fac_BrkB"/>
    <property type="match status" value="2"/>
</dbReference>
<proteinExistence type="predicted"/>
<organism evidence="7">
    <name type="scientific">marine sediment metagenome</name>
    <dbReference type="NCBI Taxonomy" id="412755"/>
    <lineage>
        <taxon>unclassified sequences</taxon>
        <taxon>metagenomes</taxon>
        <taxon>ecological metagenomes</taxon>
    </lineage>
</organism>
<accession>A0A0F9C477</accession>
<feature type="non-terminal residue" evidence="7">
    <location>
        <position position="378"/>
    </location>
</feature>
<keyword evidence="2" id="KW-1003">Cell membrane</keyword>
<reference evidence="7" key="1">
    <citation type="journal article" date="2015" name="Nature">
        <title>Complex archaea that bridge the gap between prokaryotes and eukaryotes.</title>
        <authorList>
            <person name="Spang A."/>
            <person name="Saw J.H."/>
            <person name="Jorgensen S.L."/>
            <person name="Zaremba-Niedzwiedzka K."/>
            <person name="Martijn J."/>
            <person name="Lind A.E."/>
            <person name="van Eijk R."/>
            <person name="Schleper C."/>
            <person name="Guy L."/>
            <person name="Ettema T.J."/>
        </authorList>
    </citation>
    <scope>NUCLEOTIDE SEQUENCE</scope>
</reference>
<dbReference type="GO" id="GO:0005886">
    <property type="term" value="C:plasma membrane"/>
    <property type="evidence" value="ECO:0007669"/>
    <property type="project" value="UniProtKB-SubCell"/>
</dbReference>
<dbReference type="AlphaFoldDB" id="A0A0F9C477"/>
<evidence type="ECO:0000256" key="2">
    <source>
        <dbReference type="ARBA" id="ARBA00022475"/>
    </source>
</evidence>
<name>A0A0F9C477_9ZZZZ</name>
<evidence type="ECO:0000256" key="1">
    <source>
        <dbReference type="ARBA" id="ARBA00004651"/>
    </source>
</evidence>
<feature type="transmembrane region" description="Helical" evidence="6">
    <location>
        <begin position="308"/>
        <end position="329"/>
    </location>
</feature>
<feature type="transmembrane region" description="Helical" evidence="6">
    <location>
        <begin position="280"/>
        <end position="302"/>
    </location>
</feature>
<sequence>MDGSVVRTLWLLATRAYKGFGAHNSTQMAAAISYYFLFALVPLAMFLVSIFGLVAGSDDSHQSLADEVTDYLEVGAGEPVLELNEDALVRIEEQYGRVGLAEIEEELANLNESGDSDEKRQIADAIESGNTVTVAERQLKPEDLSAGQDNLITDTLDNVSQASVPLGVIGLVMVAYSASVLFGAVRRSLNFVWGVDAQRPLVQQKLIDLAMLLGLVLLLLASVAATAALQTLREMNSGPIWSSGGIFWSLLPFAAPWAVTFLLYLFTFRFVPNIRNRFRDVWLGAALAATLTVVAIIVFILARRRAGFVHMLRAVLGASGMMLAVLAFSEALDQIPWNRVADALNTRLGIPVEVANPLQRLRVRKGVFDTMEVDRVAP</sequence>
<feature type="transmembrane region" description="Helical" evidence="6">
    <location>
        <begin position="246"/>
        <end position="268"/>
    </location>
</feature>
<dbReference type="PANTHER" id="PTHR30213">
    <property type="entry name" value="INNER MEMBRANE PROTEIN YHJD"/>
    <property type="match status" value="1"/>
</dbReference>
<comment type="subcellular location">
    <subcellularLocation>
        <location evidence="1">Cell membrane</location>
        <topology evidence="1">Multi-pass membrane protein</topology>
    </subcellularLocation>
</comment>
<protein>
    <submittedName>
        <fullName evidence="7">Uncharacterized protein</fullName>
    </submittedName>
</protein>
<keyword evidence="3 6" id="KW-0812">Transmembrane</keyword>
<dbReference type="EMBL" id="LAZR01037866">
    <property type="protein sequence ID" value="KKL21067.1"/>
    <property type="molecule type" value="Genomic_DNA"/>
</dbReference>
<comment type="caution">
    <text evidence="7">The sequence shown here is derived from an EMBL/GenBank/DDBJ whole genome shotgun (WGS) entry which is preliminary data.</text>
</comment>
<evidence type="ECO:0000256" key="3">
    <source>
        <dbReference type="ARBA" id="ARBA00022692"/>
    </source>
</evidence>